<dbReference type="SMART" id="SM00345">
    <property type="entry name" value="HTH_GNTR"/>
    <property type="match status" value="1"/>
</dbReference>
<evidence type="ECO:0000256" key="2">
    <source>
        <dbReference type="ARBA" id="ARBA00023125"/>
    </source>
</evidence>
<dbReference type="InterPro" id="IPR000524">
    <property type="entry name" value="Tscrpt_reg_HTH_GntR"/>
</dbReference>
<evidence type="ECO:0000259" key="4">
    <source>
        <dbReference type="PROSITE" id="PS50949"/>
    </source>
</evidence>
<dbReference type="SUPFAM" id="SSF46785">
    <property type="entry name" value="Winged helix' DNA-binding domain"/>
    <property type="match status" value="1"/>
</dbReference>
<protein>
    <recommendedName>
        <fullName evidence="4">HTH gntR-type domain-containing protein</fullName>
    </recommendedName>
</protein>
<gene>
    <name evidence="5" type="ORF">METZ01_LOCUS443940</name>
</gene>
<dbReference type="PROSITE" id="PS50949">
    <property type="entry name" value="HTH_GNTR"/>
    <property type="match status" value="1"/>
</dbReference>
<evidence type="ECO:0000256" key="1">
    <source>
        <dbReference type="ARBA" id="ARBA00023015"/>
    </source>
</evidence>
<dbReference type="PANTHER" id="PTHR43537:SF5">
    <property type="entry name" value="UXU OPERON TRANSCRIPTIONAL REGULATOR"/>
    <property type="match status" value="1"/>
</dbReference>
<dbReference type="EMBL" id="UINC01181404">
    <property type="protein sequence ID" value="SVD91086.1"/>
    <property type="molecule type" value="Genomic_DNA"/>
</dbReference>
<keyword evidence="2" id="KW-0238">DNA-binding</keyword>
<dbReference type="InterPro" id="IPR036390">
    <property type="entry name" value="WH_DNA-bd_sf"/>
</dbReference>
<accession>A0A382Z6G1</accession>
<evidence type="ECO:0000256" key="3">
    <source>
        <dbReference type="ARBA" id="ARBA00023163"/>
    </source>
</evidence>
<feature type="domain" description="HTH gntR-type" evidence="4">
    <location>
        <begin position="13"/>
        <end position="80"/>
    </location>
</feature>
<dbReference type="GO" id="GO:0003677">
    <property type="term" value="F:DNA binding"/>
    <property type="evidence" value="ECO:0007669"/>
    <property type="project" value="UniProtKB-KW"/>
</dbReference>
<dbReference type="InterPro" id="IPR036388">
    <property type="entry name" value="WH-like_DNA-bd_sf"/>
</dbReference>
<organism evidence="5">
    <name type="scientific">marine metagenome</name>
    <dbReference type="NCBI Taxonomy" id="408172"/>
    <lineage>
        <taxon>unclassified sequences</taxon>
        <taxon>metagenomes</taxon>
        <taxon>ecological metagenomes</taxon>
    </lineage>
</organism>
<dbReference type="Pfam" id="PF00392">
    <property type="entry name" value="GntR"/>
    <property type="match status" value="1"/>
</dbReference>
<proteinExistence type="predicted"/>
<dbReference type="AlphaFoldDB" id="A0A382Z6G1"/>
<keyword evidence="3" id="KW-0804">Transcription</keyword>
<dbReference type="GO" id="GO:0003700">
    <property type="term" value="F:DNA-binding transcription factor activity"/>
    <property type="evidence" value="ECO:0007669"/>
    <property type="project" value="InterPro"/>
</dbReference>
<dbReference type="PANTHER" id="PTHR43537">
    <property type="entry name" value="TRANSCRIPTIONAL REGULATOR, GNTR FAMILY"/>
    <property type="match status" value="1"/>
</dbReference>
<keyword evidence="1" id="KW-0805">Transcription regulation</keyword>
<dbReference type="Gene3D" id="1.10.10.10">
    <property type="entry name" value="Winged helix-like DNA-binding domain superfamily/Winged helix DNA-binding domain"/>
    <property type="match status" value="1"/>
</dbReference>
<sequence>MEVPSLKITKRPESLVQVARDAIRKGIIRKELKLGQPLKEASLVQALEISNTPVREALSLLKSEGLVVSELHKGYRVFTMNHEELVHFCELRFALESHAFRYGVERDLSGLSKKP</sequence>
<reference evidence="5" key="1">
    <citation type="submission" date="2018-05" db="EMBL/GenBank/DDBJ databases">
        <authorList>
            <person name="Lanie J.A."/>
            <person name="Ng W.-L."/>
            <person name="Kazmierczak K.M."/>
            <person name="Andrzejewski T.M."/>
            <person name="Davidsen T.M."/>
            <person name="Wayne K.J."/>
            <person name="Tettelin H."/>
            <person name="Glass J.I."/>
            <person name="Rusch D."/>
            <person name="Podicherti R."/>
            <person name="Tsui H.-C.T."/>
            <person name="Winkler M.E."/>
        </authorList>
    </citation>
    <scope>NUCLEOTIDE SEQUENCE</scope>
</reference>
<name>A0A382Z6G1_9ZZZZ</name>
<evidence type="ECO:0000313" key="5">
    <source>
        <dbReference type="EMBL" id="SVD91086.1"/>
    </source>
</evidence>